<feature type="transmembrane region" description="Helical" evidence="1">
    <location>
        <begin position="131"/>
        <end position="153"/>
    </location>
</feature>
<dbReference type="AlphaFoldDB" id="A0A3E0ELU4"/>
<comment type="caution">
    <text evidence="2">The sequence shown here is derived from an EMBL/GenBank/DDBJ whole genome shotgun (WGS) entry which is preliminary data.</text>
</comment>
<dbReference type="Pfam" id="PF08592">
    <property type="entry name" value="Anthrone_oxy"/>
    <property type="match status" value="1"/>
</dbReference>
<gene>
    <name evidence="2" type="ORF">C8P67_10729</name>
</gene>
<feature type="transmembrane region" description="Helical" evidence="1">
    <location>
        <begin position="12"/>
        <end position="35"/>
    </location>
</feature>
<sequence>MTSNNKLSNAIALFSTGLLAGTFFYVKFNVLPTFWEVPPFVHLRFRSTLMKHNDVVFQSLMIISIISCIWFTWRIRSLKHICVFTGFAAMLAITAYLITSFGTLPINAQLRTWTQTSPPKNWVKILKLWDFYHTCRTVAAIASFIMMLIATFFKKQLYKKQFNRNN</sequence>
<reference evidence="2 3" key="1">
    <citation type="submission" date="2018-08" db="EMBL/GenBank/DDBJ databases">
        <title>Genomic Encyclopedia of Archaeal and Bacterial Type Strains, Phase II (KMG-II): from individual species to whole genera.</title>
        <authorList>
            <person name="Goeker M."/>
        </authorList>
    </citation>
    <scope>NUCLEOTIDE SEQUENCE [LARGE SCALE GENOMIC DNA]</scope>
    <source>
        <strain evidence="2 3">DSM 100880</strain>
    </source>
</reference>
<dbReference type="InterPro" id="IPR013901">
    <property type="entry name" value="Anthrone_oxy"/>
</dbReference>
<keyword evidence="3" id="KW-1185">Reference proteome</keyword>
<dbReference type="Proteomes" id="UP000257136">
    <property type="component" value="Unassembled WGS sequence"/>
</dbReference>
<name>A0A3E0ELU4_9FLAO</name>
<evidence type="ECO:0000313" key="3">
    <source>
        <dbReference type="Proteomes" id="UP000257136"/>
    </source>
</evidence>
<dbReference type="OrthoDB" id="1453741at2"/>
<evidence type="ECO:0000313" key="2">
    <source>
        <dbReference type="EMBL" id="REG98106.1"/>
    </source>
</evidence>
<keyword evidence="1" id="KW-1133">Transmembrane helix</keyword>
<protein>
    <submittedName>
        <fullName evidence="2">Uncharacterized protein DUF1772</fullName>
    </submittedName>
</protein>
<organism evidence="2 3">
    <name type="scientific">Flavobacterium aquicola</name>
    <dbReference type="NCBI Taxonomy" id="1682742"/>
    <lineage>
        <taxon>Bacteria</taxon>
        <taxon>Pseudomonadati</taxon>
        <taxon>Bacteroidota</taxon>
        <taxon>Flavobacteriia</taxon>
        <taxon>Flavobacteriales</taxon>
        <taxon>Flavobacteriaceae</taxon>
        <taxon>Flavobacterium</taxon>
    </lineage>
</organism>
<feature type="transmembrane region" description="Helical" evidence="1">
    <location>
        <begin position="55"/>
        <end position="73"/>
    </location>
</feature>
<feature type="transmembrane region" description="Helical" evidence="1">
    <location>
        <begin position="80"/>
        <end position="98"/>
    </location>
</feature>
<keyword evidence="1" id="KW-0812">Transmembrane</keyword>
<dbReference type="EMBL" id="QUNI01000007">
    <property type="protein sequence ID" value="REG98106.1"/>
    <property type="molecule type" value="Genomic_DNA"/>
</dbReference>
<accession>A0A3E0ELU4</accession>
<keyword evidence="1" id="KW-0472">Membrane</keyword>
<proteinExistence type="predicted"/>
<evidence type="ECO:0000256" key="1">
    <source>
        <dbReference type="SAM" id="Phobius"/>
    </source>
</evidence>